<evidence type="ECO:0000256" key="4">
    <source>
        <dbReference type="ARBA" id="ARBA00023136"/>
    </source>
</evidence>
<accession>A0A0Q1CIC4</accession>
<evidence type="ECO:0000256" key="5">
    <source>
        <dbReference type="ARBA" id="ARBA00023237"/>
    </source>
</evidence>
<keyword evidence="6" id="KW-0175">Coiled coil</keyword>
<dbReference type="EMBL" id="LCTZ01000002">
    <property type="protein sequence ID" value="KQC30730.1"/>
    <property type="molecule type" value="Genomic_DNA"/>
</dbReference>
<dbReference type="SUPFAM" id="SSF48452">
    <property type="entry name" value="TPR-like"/>
    <property type="match status" value="1"/>
</dbReference>
<dbReference type="GO" id="GO:0009279">
    <property type="term" value="C:cell outer membrane"/>
    <property type="evidence" value="ECO:0007669"/>
    <property type="project" value="UniProtKB-SubCell"/>
</dbReference>
<keyword evidence="4" id="KW-0472">Membrane</keyword>
<gene>
    <name evidence="9" type="ORF">AAY42_13200</name>
</gene>
<dbReference type="InterPro" id="IPR033985">
    <property type="entry name" value="SusD-like_N"/>
</dbReference>
<comment type="similarity">
    <text evidence="2">Belongs to the SusD family.</text>
</comment>
<sequence length="519" mass="58574">MKIINFISGRFRVYGLSLFTLLLFTECNDLDLQPLDAVIEENFFNTENDFKGATLASYSSMQSLYATTAENLFAVNEWWKLTIMTEDNVTSDPFNIDLLNYSNFRVFPTTTAFPFIYTIVYQGVHRANKVLQKLEDENELTAEEKTQYEAEAKFLRAWFHFQSFKIWGGYAPLSLAVVDDLNNAALPNSTPAETISAILADFQFAADNLPESWDSQNTGRATAWAATAYLGKTHLYNGDLSAAQPFFQDVYDNGPYSLMADYASVFDYDFENNQESIFEIQFASNSDDNGWVLDDFHTENFKASQGYHRGADQDTSNGSLYEPSVDYVNSSDPDDPRLSTNIYREGDTYYGFGFDFVLGDITAETGSTGYLIKKYRGENIAKMAPLNFVVDYNNERIFRFADLILMYAETLIESDPTLATQLINEVRLRSFPAATAVPAGLSTADLTDALRLERRLELAFEGHRYFDLVRWGIAQETFDALDTAEIENTWDTQTANGIFPLPQTEIDRSGGVLSQIDGL</sequence>
<protein>
    <recommendedName>
        <fullName evidence="11">Carbohydrate-binding protein SusD</fullName>
    </recommendedName>
</protein>
<feature type="domain" description="SusD-like N-terminal" evidence="8">
    <location>
        <begin position="85"/>
        <end position="234"/>
    </location>
</feature>
<evidence type="ECO:0000313" key="9">
    <source>
        <dbReference type="EMBL" id="KQC30730.1"/>
    </source>
</evidence>
<evidence type="ECO:0000259" key="7">
    <source>
        <dbReference type="Pfam" id="PF07980"/>
    </source>
</evidence>
<feature type="domain" description="RagB/SusD" evidence="7">
    <location>
        <begin position="275"/>
        <end position="513"/>
    </location>
</feature>
<keyword evidence="5" id="KW-0998">Cell outer membrane</keyword>
<evidence type="ECO:0000313" key="10">
    <source>
        <dbReference type="Proteomes" id="UP000050827"/>
    </source>
</evidence>
<dbReference type="OrthoDB" id="5694214at2"/>
<evidence type="ECO:0008006" key="11">
    <source>
        <dbReference type="Google" id="ProtNLM"/>
    </source>
</evidence>
<comment type="subcellular location">
    <subcellularLocation>
        <location evidence="1">Cell outer membrane</location>
    </subcellularLocation>
</comment>
<dbReference type="Gene3D" id="1.25.40.390">
    <property type="match status" value="1"/>
</dbReference>
<dbReference type="Proteomes" id="UP000050827">
    <property type="component" value="Unassembled WGS sequence"/>
</dbReference>
<feature type="coiled-coil region" evidence="6">
    <location>
        <begin position="124"/>
        <end position="151"/>
    </location>
</feature>
<dbReference type="InterPro" id="IPR011990">
    <property type="entry name" value="TPR-like_helical_dom_sf"/>
</dbReference>
<evidence type="ECO:0000256" key="3">
    <source>
        <dbReference type="ARBA" id="ARBA00022729"/>
    </source>
</evidence>
<evidence type="ECO:0000256" key="2">
    <source>
        <dbReference type="ARBA" id="ARBA00006275"/>
    </source>
</evidence>
<dbReference type="RefSeq" id="WP_055395977.1">
    <property type="nucleotide sequence ID" value="NZ_LCTZ01000002.1"/>
</dbReference>
<keyword evidence="3" id="KW-0732">Signal</keyword>
<comment type="caution">
    <text evidence="9">The sequence shown here is derived from an EMBL/GenBank/DDBJ whole genome shotgun (WGS) entry which is preliminary data.</text>
</comment>
<reference evidence="9 10" key="1">
    <citation type="submission" date="2015-04" db="EMBL/GenBank/DDBJ databases">
        <title>Complete genome of flavobacterium.</title>
        <authorList>
            <person name="Kwon Y.M."/>
            <person name="Kim S.-J."/>
        </authorList>
    </citation>
    <scope>NUCLEOTIDE SEQUENCE [LARGE SCALE GENOMIC DNA]</scope>
    <source>
        <strain evidence="9 10">DK169</strain>
    </source>
</reference>
<dbReference type="AlphaFoldDB" id="A0A0Q1CIC4"/>
<dbReference type="STRING" id="346185.AAY42_13200"/>
<name>A0A0Q1CIC4_9FLAO</name>
<dbReference type="Pfam" id="PF14322">
    <property type="entry name" value="SusD-like_3"/>
    <property type="match status" value="1"/>
</dbReference>
<keyword evidence="10" id="KW-1185">Reference proteome</keyword>
<dbReference type="Pfam" id="PF07980">
    <property type="entry name" value="SusD_RagB"/>
    <property type="match status" value="1"/>
</dbReference>
<evidence type="ECO:0000256" key="6">
    <source>
        <dbReference type="SAM" id="Coils"/>
    </source>
</evidence>
<evidence type="ECO:0000259" key="8">
    <source>
        <dbReference type="Pfam" id="PF14322"/>
    </source>
</evidence>
<evidence type="ECO:0000256" key="1">
    <source>
        <dbReference type="ARBA" id="ARBA00004442"/>
    </source>
</evidence>
<organism evidence="9 10">
    <name type="scientific">Flagellimonas eckloniae</name>
    <dbReference type="NCBI Taxonomy" id="346185"/>
    <lineage>
        <taxon>Bacteria</taxon>
        <taxon>Pseudomonadati</taxon>
        <taxon>Bacteroidota</taxon>
        <taxon>Flavobacteriia</taxon>
        <taxon>Flavobacteriales</taxon>
        <taxon>Flavobacteriaceae</taxon>
        <taxon>Flagellimonas</taxon>
    </lineage>
</organism>
<dbReference type="InterPro" id="IPR012944">
    <property type="entry name" value="SusD_RagB_dom"/>
</dbReference>
<proteinExistence type="inferred from homology"/>